<dbReference type="InterPro" id="IPR050072">
    <property type="entry name" value="Peptidase_M20A"/>
</dbReference>
<dbReference type="PROSITE" id="PS00759">
    <property type="entry name" value="ARGE_DAPE_CPG2_2"/>
    <property type="match status" value="1"/>
</dbReference>
<keyword evidence="6" id="KW-0862">Zinc</keyword>
<accession>A0A9D0ZA79</accession>
<evidence type="ECO:0000256" key="7">
    <source>
        <dbReference type="ARBA" id="ARBA00022997"/>
    </source>
</evidence>
<dbReference type="Gene3D" id="3.30.70.360">
    <property type="match status" value="2"/>
</dbReference>
<dbReference type="InterPro" id="IPR002933">
    <property type="entry name" value="Peptidase_M20"/>
</dbReference>
<comment type="caution">
    <text evidence="9">The sequence shown here is derived from an EMBL/GenBank/DDBJ whole genome shotgun (WGS) entry which is preliminary data.</text>
</comment>
<dbReference type="SUPFAM" id="SSF53187">
    <property type="entry name" value="Zn-dependent exopeptidases"/>
    <property type="match status" value="1"/>
</dbReference>
<dbReference type="GO" id="GO:0008777">
    <property type="term" value="F:acetylornithine deacetylase activity"/>
    <property type="evidence" value="ECO:0007669"/>
    <property type="project" value="TreeGrafter"/>
</dbReference>
<dbReference type="PROSITE" id="PS00758">
    <property type="entry name" value="ARGE_DAPE_CPG2_1"/>
    <property type="match status" value="1"/>
</dbReference>
<reference evidence="9" key="1">
    <citation type="submission" date="2020-10" db="EMBL/GenBank/DDBJ databases">
        <authorList>
            <person name="Gilroy R."/>
        </authorList>
    </citation>
    <scope>NUCLEOTIDE SEQUENCE</scope>
    <source>
        <strain evidence="9">ChiSxjej2B14-6234</strain>
    </source>
</reference>
<evidence type="ECO:0000256" key="8">
    <source>
        <dbReference type="ARBA" id="ARBA00023049"/>
    </source>
</evidence>
<dbReference type="NCBIfam" id="NF005591">
    <property type="entry name" value="PRK07318.1"/>
    <property type="match status" value="1"/>
</dbReference>
<comment type="similarity">
    <text evidence="2">Belongs to the peptidase M20A family.</text>
</comment>
<keyword evidence="4" id="KW-0479">Metal-binding</keyword>
<dbReference type="PANTHER" id="PTHR43808">
    <property type="entry name" value="ACETYLORNITHINE DEACETYLASE"/>
    <property type="match status" value="1"/>
</dbReference>
<dbReference type="GO" id="GO:0006508">
    <property type="term" value="P:proteolysis"/>
    <property type="evidence" value="ECO:0007669"/>
    <property type="project" value="UniProtKB-KW"/>
</dbReference>
<dbReference type="SUPFAM" id="SSF55031">
    <property type="entry name" value="Bacterial exopeptidase dimerisation domain"/>
    <property type="match status" value="1"/>
</dbReference>
<dbReference type="GO" id="GO:0016805">
    <property type="term" value="F:dipeptidase activity"/>
    <property type="evidence" value="ECO:0007669"/>
    <property type="project" value="UniProtKB-KW"/>
</dbReference>
<dbReference type="GO" id="GO:0006526">
    <property type="term" value="P:L-arginine biosynthetic process"/>
    <property type="evidence" value="ECO:0007669"/>
    <property type="project" value="TreeGrafter"/>
</dbReference>
<dbReference type="NCBIfam" id="TIGR01887">
    <property type="entry name" value="dipeptidaselike"/>
    <property type="match status" value="1"/>
</dbReference>
<protein>
    <submittedName>
        <fullName evidence="9">Dipeptidase PepV</fullName>
    </submittedName>
</protein>
<evidence type="ECO:0000256" key="2">
    <source>
        <dbReference type="ARBA" id="ARBA00006247"/>
    </source>
</evidence>
<evidence type="ECO:0000256" key="4">
    <source>
        <dbReference type="ARBA" id="ARBA00022723"/>
    </source>
</evidence>
<dbReference type="InterPro" id="IPR036264">
    <property type="entry name" value="Bact_exopeptidase_dim_dom"/>
</dbReference>
<evidence type="ECO:0000256" key="3">
    <source>
        <dbReference type="ARBA" id="ARBA00022670"/>
    </source>
</evidence>
<dbReference type="Proteomes" id="UP000886887">
    <property type="component" value="Unassembled WGS sequence"/>
</dbReference>
<organism evidence="9 10">
    <name type="scientific">Candidatus Onthenecus intestinigallinarum</name>
    <dbReference type="NCBI Taxonomy" id="2840875"/>
    <lineage>
        <taxon>Bacteria</taxon>
        <taxon>Bacillati</taxon>
        <taxon>Bacillota</taxon>
        <taxon>Clostridia</taxon>
        <taxon>Eubacteriales</taxon>
        <taxon>Candidatus Onthenecus</taxon>
    </lineage>
</organism>
<dbReference type="GO" id="GO:0008237">
    <property type="term" value="F:metallopeptidase activity"/>
    <property type="evidence" value="ECO:0007669"/>
    <property type="project" value="UniProtKB-KW"/>
</dbReference>
<evidence type="ECO:0000313" key="10">
    <source>
        <dbReference type="Proteomes" id="UP000886887"/>
    </source>
</evidence>
<keyword evidence="3" id="KW-0645">Protease</keyword>
<dbReference type="AlphaFoldDB" id="A0A9D0ZA79"/>
<evidence type="ECO:0000313" key="9">
    <source>
        <dbReference type="EMBL" id="HIQ72012.1"/>
    </source>
</evidence>
<sequence length="456" mass="47614">MNNPALDKAVEALRPQLEQTLAAWIRIPSVKDAPQPGAPFGADVRRMLDRAIEDGRALLGNARDVDGYACDMEIGQGEDVIGILAHLDVVPAGDGWQVDPFGAQVVGGKMYGRGTSDDKGPAVAALYAMKAVQDAGIPLGKRVRLILGCDEESGMEDIAYYDKAIGLPAVGFSPDAEFPVINTEKGILQMRLHAPLTCDRLVSIQAGTRPNVVPGTATAVVRGEDTVQRAAAFAQQADIRLGSEPAEGGAFRLTVTGVPAHASTPWQGVNAAGQLLRVLQAAGVGGDCLSTLADAIGHDSDGTGLGIAGSDGVSGPLTVNLGLLSYDGQALQATLDCRYPVFFSDAQIVRFVKLRLSGVGFEVETGHGAQPHHVPASSFIVQTLLKVYGELSGREAKVIAIGGGTYARCMKQAVAFGPLFPGEEELAHQAGENVDLAQLMLSVRIFAYAIAELAGV</sequence>
<keyword evidence="5" id="KW-0378">Hydrolase</keyword>
<evidence type="ECO:0000256" key="1">
    <source>
        <dbReference type="ARBA" id="ARBA00001947"/>
    </source>
</evidence>
<evidence type="ECO:0000256" key="6">
    <source>
        <dbReference type="ARBA" id="ARBA00022833"/>
    </source>
</evidence>
<dbReference type="Pfam" id="PF01546">
    <property type="entry name" value="Peptidase_M20"/>
    <property type="match status" value="1"/>
</dbReference>
<dbReference type="GO" id="GO:0008270">
    <property type="term" value="F:zinc ion binding"/>
    <property type="evidence" value="ECO:0007669"/>
    <property type="project" value="InterPro"/>
</dbReference>
<evidence type="ECO:0000256" key="5">
    <source>
        <dbReference type="ARBA" id="ARBA00022801"/>
    </source>
</evidence>
<dbReference type="InterPro" id="IPR001261">
    <property type="entry name" value="ArgE/DapE_CS"/>
</dbReference>
<dbReference type="PANTHER" id="PTHR43808:SF31">
    <property type="entry name" value="N-ACETYL-L-CITRULLINE DEACETYLASE"/>
    <property type="match status" value="1"/>
</dbReference>
<dbReference type="InterPro" id="IPR010964">
    <property type="entry name" value="M20A_pepV-rel"/>
</dbReference>
<keyword evidence="7" id="KW-0224">Dipeptidase</keyword>
<name>A0A9D0ZA79_9FIRM</name>
<reference evidence="9" key="2">
    <citation type="journal article" date="2021" name="PeerJ">
        <title>Extensive microbial diversity within the chicken gut microbiome revealed by metagenomics and culture.</title>
        <authorList>
            <person name="Gilroy R."/>
            <person name="Ravi A."/>
            <person name="Getino M."/>
            <person name="Pursley I."/>
            <person name="Horton D.L."/>
            <person name="Alikhan N.F."/>
            <person name="Baker D."/>
            <person name="Gharbi K."/>
            <person name="Hall N."/>
            <person name="Watson M."/>
            <person name="Adriaenssens E.M."/>
            <person name="Foster-Nyarko E."/>
            <person name="Jarju S."/>
            <person name="Secka A."/>
            <person name="Antonio M."/>
            <person name="Oren A."/>
            <person name="Chaudhuri R.R."/>
            <person name="La Ragione R."/>
            <person name="Hildebrand F."/>
            <person name="Pallen M.J."/>
        </authorList>
    </citation>
    <scope>NUCLEOTIDE SEQUENCE</scope>
    <source>
        <strain evidence="9">ChiSxjej2B14-6234</strain>
    </source>
</reference>
<dbReference type="Gene3D" id="3.40.630.10">
    <property type="entry name" value="Zn peptidases"/>
    <property type="match status" value="1"/>
</dbReference>
<proteinExistence type="inferred from homology"/>
<keyword evidence="8" id="KW-0482">Metalloprotease</keyword>
<gene>
    <name evidence="9" type="primary">pepV</name>
    <name evidence="9" type="ORF">IAB73_07390</name>
</gene>
<comment type="cofactor">
    <cofactor evidence="1">
        <name>Zn(2+)</name>
        <dbReference type="ChEBI" id="CHEBI:29105"/>
    </cofactor>
</comment>
<dbReference type="EMBL" id="DVFJ01000027">
    <property type="protein sequence ID" value="HIQ72012.1"/>
    <property type="molecule type" value="Genomic_DNA"/>
</dbReference>